<feature type="transmembrane region" description="Helical" evidence="1">
    <location>
        <begin position="35"/>
        <end position="52"/>
    </location>
</feature>
<dbReference type="STRING" id="477974.Daud_1569"/>
<name>B1I520_DESAP</name>
<reference evidence="3" key="1">
    <citation type="submission" date="2007-10" db="EMBL/GenBank/DDBJ databases">
        <title>Complete sequence of chromosome of Desulforudis audaxviator MP104C.</title>
        <authorList>
            <person name="Copeland A."/>
            <person name="Lucas S."/>
            <person name="Lapidus A."/>
            <person name="Barry K."/>
            <person name="Glavina del Rio T."/>
            <person name="Dalin E."/>
            <person name="Tice H."/>
            <person name="Bruce D."/>
            <person name="Pitluck S."/>
            <person name="Lowry S.R."/>
            <person name="Larimer F."/>
            <person name="Land M.L."/>
            <person name="Hauser L."/>
            <person name="Kyrpides N."/>
            <person name="Ivanova N.N."/>
            <person name="Richardson P."/>
        </authorList>
    </citation>
    <scope>NUCLEOTIDE SEQUENCE [LARGE SCALE GENOMIC DNA]</scope>
    <source>
        <strain evidence="3">MP104C</strain>
    </source>
</reference>
<feature type="transmembrane region" description="Helical" evidence="1">
    <location>
        <begin position="12"/>
        <end position="29"/>
    </location>
</feature>
<evidence type="ECO:0000256" key="1">
    <source>
        <dbReference type="SAM" id="Phobius"/>
    </source>
</evidence>
<evidence type="ECO:0000313" key="3">
    <source>
        <dbReference type="Proteomes" id="UP000008544"/>
    </source>
</evidence>
<organism evidence="2 3">
    <name type="scientific">Desulforudis audaxviator (strain MP104C)</name>
    <dbReference type="NCBI Taxonomy" id="477974"/>
    <lineage>
        <taxon>Bacteria</taxon>
        <taxon>Bacillati</taxon>
        <taxon>Bacillota</taxon>
        <taxon>Clostridia</taxon>
        <taxon>Thermoanaerobacterales</taxon>
        <taxon>Candidatus Desulforudaceae</taxon>
        <taxon>Candidatus Desulforudis</taxon>
    </lineage>
</organism>
<proteinExistence type="predicted"/>
<keyword evidence="1" id="KW-1133">Transmembrane helix</keyword>
<dbReference type="EMBL" id="CP000860">
    <property type="protein sequence ID" value="ACA60071.1"/>
    <property type="molecule type" value="Genomic_DNA"/>
</dbReference>
<keyword evidence="1" id="KW-0472">Membrane</keyword>
<dbReference type="AlphaFoldDB" id="B1I520"/>
<dbReference type="KEGG" id="dau:Daud_1569"/>
<gene>
    <name evidence="2" type="ordered locus">Daud_1569</name>
</gene>
<dbReference type="HOGENOM" id="CLU_3042675_0_0_9"/>
<evidence type="ECO:0000313" key="2">
    <source>
        <dbReference type="EMBL" id="ACA60071.1"/>
    </source>
</evidence>
<dbReference type="Proteomes" id="UP000008544">
    <property type="component" value="Chromosome"/>
</dbReference>
<reference evidence="2 3" key="2">
    <citation type="journal article" date="2008" name="Science">
        <title>Environmental genomics reveals a single-species ecosystem deep within Earth.</title>
        <authorList>
            <person name="Chivian D."/>
            <person name="Brodie E.L."/>
            <person name="Alm E.J."/>
            <person name="Culley D.E."/>
            <person name="Dehal P.S."/>
            <person name="Desantis T.Z."/>
            <person name="Gihring T.M."/>
            <person name="Lapidus A."/>
            <person name="Lin L.H."/>
            <person name="Lowry S.R."/>
            <person name="Moser D.P."/>
            <person name="Richardson P.M."/>
            <person name="Southam G."/>
            <person name="Wanger G."/>
            <person name="Pratt L.M."/>
            <person name="Andersen G.L."/>
            <person name="Hazen T.C."/>
            <person name="Brockman F.J."/>
            <person name="Arkin A.P."/>
            <person name="Onstott T.C."/>
        </authorList>
    </citation>
    <scope>NUCLEOTIDE SEQUENCE [LARGE SCALE GENOMIC DNA]</scope>
    <source>
        <strain evidence="2 3">MP104C</strain>
    </source>
</reference>
<keyword evidence="1" id="KW-0812">Transmembrane</keyword>
<sequence>MGGTLKRNLGIYLVYLGLLAVIGISVRYLGLDMMVGIWFAIGVACVFAVLWPRW</sequence>
<dbReference type="RefSeq" id="WP_012302652.1">
    <property type="nucleotide sequence ID" value="NC_010424.1"/>
</dbReference>
<keyword evidence="3" id="KW-1185">Reference proteome</keyword>
<protein>
    <submittedName>
        <fullName evidence="2">Uncharacterized protein</fullName>
    </submittedName>
</protein>
<accession>B1I520</accession>